<dbReference type="InterPro" id="IPR000014">
    <property type="entry name" value="PAS"/>
</dbReference>
<comment type="catalytic activity">
    <reaction evidence="1">
        <text>ATP + protein L-histidine = ADP + protein N-phospho-L-histidine.</text>
        <dbReference type="EC" id="2.7.13.3"/>
    </reaction>
</comment>
<evidence type="ECO:0000256" key="6">
    <source>
        <dbReference type="ARBA" id="ARBA00022679"/>
    </source>
</evidence>
<dbReference type="PROSITE" id="PS50109">
    <property type="entry name" value="HIS_KIN"/>
    <property type="match status" value="1"/>
</dbReference>
<evidence type="ECO:0000256" key="13">
    <source>
        <dbReference type="ARBA" id="ARBA00023136"/>
    </source>
</evidence>
<dbReference type="Pfam" id="PF00072">
    <property type="entry name" value="Response_reg"/>
    <property type="match status" value="1"/>
</dbReference>
<keyword evidence="6" id="KW-0808">Transferase</keyword>
<comment type="caution">
    <text evidence="20">The sequence shown here is derived from an EMBL/GenBank/DDBJ whole genome shotgun (WGS) entry which is preliminary data.</text>
</comment>
<proteinExistence type="predicted"/>
<dbReference type="CDD" id="cd00082">
    <property type="entry name" value="HisKA"/>
    <property type="match status" value="1"/>
</dbReference>
<dbReference type="InterPro" id="IPR005467">
    <property type="entry name" value="His_kinase_dom"/>
</dbReference>
<keyword evidence="11 15" id="KW-1133">Transmembrane helix</keyword>
<dbReference type="SUPFAM" id="SSF55785">
    <property type="entry name" value="PYP-like sensor domain (PAS domain)"/>
    <property type="match status" value="1"/>
</dbReference>
<evidence type="ECO:0000313" key="21">
    <source>
        <dbReference type="Proteomes" id="UP001462502"/>
    </source>
</evidence>
<evidence type="ECO:0000256" key="10">
    <source>
        <dbReference type="ARBA" id="ARBA00022840"/>
    </source>
</evidence>
<keyword evidence="7 15" id="KW-0812">Transmembrane</keyword>
<dbReference type="SMART" id="SM00304">
    <property type="entry name" value="HAMP"/>
    <property type="match status" value="1"/>
</dbReference>
<dbReference type="PRINTS" id="PR00344">
    <property type="entry name" value="BCTRLSENSOR"/>
</dbReference>
<dbReference type="Proteomes" id="UP001462502">
    <property type="component" value="Unassembled WGS sequence"/>
</dbReference>
<dbReference type="Pfam" id="PF00512">
    <property type="entry name" value="HisKA"/>
    <property type="match status" value="1"/>
</dbReference>
<organism evidence="20 21">
    <name type="scientific">Chromobacterium phragmitis</name>
    <dbReference type="NCBI Taxonomy" id="2202141"/>
    <lineage>
        <taxon>Bacteria</taxon>
        <taxon>Pseudomonadati</taxon>
        <taxon>Pseudomonadota</taxon>
        <taxon>Betaproteobacteria</taxon>
        <taxon>Neisseriales</taxon>
        <taxon>Chromobacteriaceae</taxon>
        <taxon>Chromobacterium</taxon>
    </lineage>
</organism>
<feature type="modified residue" description="4-aspartylphosphate" evidence="14">
    <location>
        <position position="848"/>
    </location>
</feature>
<evidence type="ECO:0000259" key="17">
    <source>
        <dbReference type="PROSITE" id="PS50110"/>
    </source>
</evidence>
<dbReference type="GO" id="GO:0005524">
    <property type="term" value="F:ATP binding"/>
    <property type="evidence" value="ECO:0007669"/>
    <property type="project" value="UniProtKB-KW"/>
</dbReference>
<dbReference type="CDD" id="cd00130">
    <property type="entry name" value="PAS"/>
    <property type="match status" value="1"/>
</dbReference>
<keyword evidence="10 20" id="KW-0067">ATP-binding</keyword>
<gene>
    <name evidence="20" type="ORF">ABI908_06055</name>
</gene>
<dbReference type="NCBIfam" id="TIGR00229">
    <property type="entry name" value="sensory_box"/>
    <property type="match status" value="1"/>
</dbReference>
<evidence type="ECO:0000256" key="5">
    <source>
        <dbReference type="ARBA" id="ARBA00022553"/>
    </source>
</evidence>
<dbReference type="PANTHER" id="PTHR45339">
    <property type="entry name" value="HYBRID SIGNAL TRANSDUCTION HISTIDINE KINASE J"/>
    <property type="match status" value="1"/>
</dbReference>
<dbReference type="PANTHER" id="PTHR45339:SF1">
    <property type="entry name" value="HYBRID SIGNAL TRANSDUCTION HISTIDINE KINASE J"/>
    <property type="match status" value="1"/>
</dbReference>
<evidence type="ECO:0000256" key="9">
    <source>
        <dbReference type="ARBA" id="ARBA00022777"/>
    </source>
</evidence>
<dbReference type="SUPFAM" id="SSF52172">
    <property type="entry name" value="CheY-like"/>
    <property type="match status" value="1"/>
</dbReference>
<dbReference type="SUPFAM" id="SSF47226">
    <property type="entry name" value="Histidine-containing phosphotransfer domain, HPT domain"/>
    <property type="match status" value="1"/>
</dbReference>
<evidence type="ECO:0000256" key="8">
    <source>
        <dbReference type="ARBA" id="ARBA00022741"/>
    </source>
</evidence>
<dbReference type="SUPFAM" id="SSF158472">
    <property type="entry name" value="HAMP domain-like"/>
    <property type="match status" value="1"/>
</dbReference>
<dbReference type="Pfam" id="PF02518">
    <property type="entry name" value="HATPase_c"/>
    <property type="match status" value="1"/>
</dbReference>
<comment type="subcellular location">
    <subcellularLocation>
        <location evidence="2">Cell membrane</location>
        <topology evidence="2">Multi-pass membrane protein</topology>
    </subcellularLocation>
</comment>
<evidence type="ECO:0000313" key="20">
    <source>
        <dbReference type="EMBL" id="MEO9383682.1"/>
    </source>
</evidence>
<dbReference type="InterPro" id="IPR004358">
    <property type="entry name" value="Sig_transdc_His_kin-like_C"/>
</dbReference>
<dbReference type="Gene3D" id="1.10.287.130">
    <property type="match status" value="1"/>
</dbReference>
<evidence type="ECO:0000259" key="19">
    <source>
        <dbReference type="PROSITE" id="PS50885"/>
    </source>
</evidence>
<dbReference type="SMART" id="SM00448">
    <property type="entry name" value="REC"/>
    <property type="match status" value="1"/>
</dbReference>
<dbReference type="CDD" id="cd17546">
    <property type="entry name" value="REC_hyHK_CKI1_RcsC-like"/>
    <property type="match status" value="1"/>
</dbReference>
<evidence type="ECO:0000256" key="4">
    <source>
        <dbReference type="ARBA" id="ARBA00022475"/>
    </source>
</evidence>
<dbReference type="Gene3D" id="6.10.340.10">
    <property type="match status" value="1"/>
</dbReference>
<feature type="domain" description="PAS" evidence="18">
    <location>
        <begin position="409"/>
        <end position="480"/>
    </location>
</feature>
<sequence>MSFRLKTILGIAVIEMLMLGLLLHFGLQLLRDTSERALIQRGAIAAELFAQANQNAVLSTDLATLRSSVQQMVASRSVVYARIRDSRGRVLAEAGDPQALALARPPAAAPGKLESGRLFASTHDITIGGIRYGQVELGNSAGAHQQLMAQARQNGLLLALAELLLSALFSIALAVYLTRQLNALQQASRKMAGGEIGYQIPVRGRDELAQTARMFNQMSERLAENHARMQDALAQAAAAGASLRRNEKLLDAINYLQSLFISQLPADMLFGYARDILLLQFEAEHGFLCEVRDPQGEPALRPLTPPQSPPVELPRDDIHRICALEIQERLLHLQQGVRGAFRNDFDFLTLPILHASRVIGSFTLFLRPDERPACGEAIPATLMNTLGQLILAHRDQQELRRAHQRLANQQAYLASVIDTSADGIATLDATGGIVTANAVAERIFGCESGQLAGQSVLDLIAPADHDPLMAIFLGDAEADGDTLDGLRQVAALRGDGEEFPLEMAIVRMPEMDGACYNMSLRDISVRQAAERELRNARDQANAANQAKTAFLTTISHEIRTPMNGVLGMLELLQMTRLDAEQQDTLATARESAQLLLRLIDDILDFTKIEANRLEVVRAATPMRPLLQQVHSLYASGAERKGLQISLETDPALAPELRLDPLRLRQILQNFLSNAVKFTATGNVRLSVSVLADDGRRQRLRFDVADTGIGIGREQLAKLFQPFTQGESDTARRFGGAGLGLSISRRLAELMGGSVEVQSEIGVGTCASLLLTADIADPAEVQPVVPASPPTAAAGEASPVVLLVEDNPTNLKLAKLQLEKLGYRVDTAEDGAQGFEKWQHGRYQLLLTDCQMPNVDGYQLARLVRSYEAGNSHRPRIPIVACTANSGEDELQKVMEAGMDGYLLKPLALSELADMLESRLHPVVERSRDRPSHLHAAPVDLTALRTHSDGDVRLENLLLSEFVVSARHDIARMRSAIAGDNQRQLQAAADNLREASSRIGAGLISTTMAALMAQVVEEAQMDSAPRLLLLLEGCCRELEQWLAQRDAASHLSPS</sequence>
<dbReference type="EMBL" id="JBDXMI010000001">
    <property type="protein sequence ID" value="MEO9383682.1"/>
    <property type="molecule type" value="Genomic_DNA"/>
</dbReference>
<dbReference type="SMART" id="SM00091">
    <property type="entry name" value="PAS"/>
    <property type="match status" value="1"/>
</dbReference>
<evidence type="ECO:0000256" key="14">
    <source>
        <dbReference type="PROSITE-ProRule" id="PRU00169"/>
    </source>
</evidence>
<evidence type="ECO:0000259" key="16">
    <source>
        <dbReference type="PROSITE" id="PS50109"/>
    </source>
</evidence>
<evidence type="ECO:0000256" key="15">
    <source>
        <dbReference type="SAM" id="Phobius"/>
    </source>
</evidence>
<dbReference type="InterPro" id="IPR003594">
    <property type="entry name" value="HATPase_dom"/>
</dbReference>
<keyword evidence="9" id="KW-0418">Kinase</keyword>
<dbReference type="Pfam" id="PF00989">
    <property type="entry name" value="PAS"/>
    <property type="match status" value="1"/>
</dbReference>
<dbReference type="CDD" id="cd16922">
    <property type="entry name" value="HATPase_EvgS-ArcB-TorS-like"/>
    <property type="match status" value="1"/>
</dbReference>
<dbReference type="Gene3D" id="3.30.450.20">
    <property type="entry name" value="PAS domain"/>
    <property type="match status" value="1"/>
</dbReference>
<dbReference type="PROSITE" id="PS50110">
    <property type="entry name" value="RESPONSE_REGULATORY"/>
    <property type="match status" value="1"/>
</dbReference>
<dbReference type="CDD" id="cd06225">
    <property type="entry name" value="HAMP"/>
    <property type="match status" value="1"/>
</dbReference>
<evidence type="ECO:0000256" key="1">
    <source>
        <dbReference type="ARBA" id="ARBA00000085"/>
    </source>
</evidence>
<keyword evidence="12" id="KW-0902">Two-component regulatory system</keyword>
<evidence type="ECO:0000256" key="12">
    <source>
        <dbReference type="ARBA" id="ARBA00023012"/>
    </source>
</evidence>
<feature type="transmembrane region" description="Helical" evidence="15">
    <location>
        <begin position="6"/>
        <end position="27"/>
    </location>
</feature>
<protein>
    <recommendedName>
        <fullName evidence="3">histidine kinase</fullName>
        <ecNumber evidence="3">2.7.13.3</ecNumber>
    </recommendedName>
</protein>
<dbReference type="EC" id="2.7.13.3" evidence="3"/>
<keyword evidence="8" id="KW-0547">Nucleotide-binding</keyword>
<dbReference type="InterPro" id="IPR001789">
    <property type="entry name" value="Sig_transdc_resp-reg_receiver"/>
</dbReference>
<dbReference type="InterPro" id="IPR036097">
    <property type="entry name" value="HisK_dim/P_sf"/>
</dbReference>
<reference evidence="20 21" key="1">
    <citation type="submission" date="2024-05" db="EMBL/GenBank/DDBJ databases">
        <authorList>
            <person name="De Oliveira J.P."/>
            <person name="Noriler S.A."/>
            <person name="De Oliveira A.G."/>
            <person name="Sipoli D.S."/>
        </authorList>
    </citation>
    <scope>NUCLEOTIDE SEQUENCE [LARGE SCALE GENOMIC DNA]</scope>
    <source>
        <strain evidence="20 21">LABIM192</strain>
    </source>
</reference>
<dbReference type="SMART" id="SM00387">
    <property type="entry name" value="HATPase_c"/>
    <property type="match status" value="1"/>
</dbReference>
<dbReference type="PROSITE" id="PS50885">
    <property type="entry name" value="HAMP"/>
    <property type="match status" value="1"/>
</dbReference>
<dbReference type="SUPFAM" id="SSF55874">
    <property type="entry name" value="ATPase domain of HSP90 chaperone/DNA topoisomerase II/histidine kinase"/>
    <property type="match status" value="1"/>
</dbReference>
<dbReference type="PROSITE" id="PS50112">
    <property type="entry name" value="PAS"/>
    <property type="match status" value="1"/>
</dbReference>
<keyword evidence="4" id="KW-1003">Cell membrane</keyword>
<dbReference type="InterPro" id="IPR036641">
    <property type="entry name" value="HPT_dom_sf"/>
</dbReference>
<evidence type="ECO:0000256" key="7">
    <source>
        <dbReference type="ARBA" id="ARBA00022692"/>
    </source>
</evidence>
<dbReference type="Gene3D" id="3.30.565.10">
    <property type="entry name" value="Histidine kinase-like ATPase, C-terminal domain"/>
    <property type="match status" value="1"/>
</dbReference>
<dbReference type="SMART" id="SM00388">
    <property type="entry name" value="HisKA"/>
    <property type="match status" value="1"/>
</dbReference>
<keyword evidence="5 14" id="KW-0597">Phosphoprotein</keyword>
<feature type="domain" description="Histidine kinase" evidence="16">
    <location>
        <begin position="553"/>
        <end position="774"/>
    </location>
</feature>
<dbReference type="InterPro" id="IPR011006">
    <property type="entry name" value="CheY-like_superfamily"/>
</dbReference>
<evidence type="ECO:0000256" key="11">
    <source>
        <dbReference type="ARBA" id="ARBA00022989"/>
    </source>
</evidence>
<dbReference type="InterPro" id="IPR003661">
    <property type="entry name" value="HisK_dim/P_dom"/>
</dbReference>
<keyword evidence="13 15" id="KW-0472">Membrane</keyword>
<evidence type="ECO:0000256" key="3">
    <source>
        <dbReference type="ARBA" id="ARBA00012438"/>
    </source>
</evidence>
<keyword evidence="21" id="KW-1185">Reference proteome</keyword>
<feature type="domain" description="Response regulatory" evidence="17">
    <location>
        <begin position="799"/>
        <end position="919"/>
    </location>
</feature>
<dbReference type="RefSeq" id="WP_347949724.1">
    <property type="nucleotide sequence ID" value="NZ_JBDXMI010000001.1"/>
</dbReference>
<feature type="transmembrane region" description="Helical" evidence="15">
    <location>
        <begin position="156"/>
        <end position="177"/>
    </location>
</feature>
<dbReference type="InterPro" id="IPR013767">
    <property type="entry name" value="PAS_fold"/>
</dbReference>
<evidence type="ECO:0000259" key="18">
    <source>
        <dbReference type="PROSITE" id="PS50112"/>
    </source>
</evidence>
<evidence type="ECO:0000256" key="2">
    <source>
        <dbReference type="ARBA" id="ARBA00004651"/>
    </source>
</evidence>
<dbReference type="Gene3D" id="3.40.50.2300">
    <property type="match status" value="1"/>
</dbReference>
<name>A0ABV0ISM2_9NEIS</name>
<dbReference type="Pfam" id="PF00672">
    <property type="entry name" value="HAMP"/>
    <property type="match status" value="1"/>
</dbReference>
<accession>A0ABV0ISM2</accession>
<feature type="domain" description="HAMP" evidence="19">
    <location>
        <begin position="175"/>
        <end position="227"/>
    </location>
</feature>
<dbReference type="SUPFAM" id="SSF47384">
    <property type="entry name" value="Homodimeric domain of signal transducing histidine kinase"/>
    <property type="match status" value="1"/>
</dbReference>
<dbReference type="InterPro" id="IPR036890">
    <property type="entry name" value="HATPase_C_sf"/>
</dbReference>
<dbReference type="InterPro" id="IPR035965">
    <property type="entry name" value="PAS-like_dom_sf"/>
</dbReference>
<dbReference type="InterPro" id="IPR003660">
    <property type="entry name" value="HAMP_dom"/>
</dbReference>